<dbReference type="EMBL" id="JAFLVT010000013">
    <property type="protein sequence ID" value="MBO0449742.1"/>
    <property type="molecule type" value="Genomic_DNA"/>
</dbReference>
<feature type="domain" description="SpaA-like prealbumin fold" evidence="11">
    <location>
        <begin position="2493"/>
        <end position="2564"/>
    </location>
</feature>
<accession>A0ABS3H8H4</accession>
<feature type="domain" description="SpaA-like prealbumin fold" evidence="11">
    <location>
        <begin position="2907"/>
        <end position="2984"/>
    </location>
</feature>
<feature type="domain" description="Collagen binding" evidence="10">
    <location>
        <begin position="414"/>
        <end position="534"/>
    </location>
</feature>
<evidence type="ECO:0000256" key="9">
    <source>
        <dbReference type="SAM" id="SignalP"/>
    </source>
</evidence>
<feature type="domain" description="SpaA-like prealbumin fold" evidence="11">
    <location>
        <begin position="3194"/>
        <end position="3272"/>
    </location>
</feature>
<evidence type="ECO:0000259" key="12">
    <source>
        <dbReference type="Pfam" id="PF17961"/>
    </source>
</evidence>
<evidence type="ECO:0000256" key="7">
    <source>
        <dbReference type="SAM" id="MobiDB-lite"/>
    </source>
</evidence>
<dbReference type="Gene3D" id="2.60.40.1280">
    <property type="match status" value="1"/>
</dbReference>
<keyword evidence="8" id="KW-0812">Transmembrane</keyword>
<evidence type="ECO:0000256" key="8">
    <source>
        <dbReference type="SAM" id="Phobius"/>
    </source>
</evidence>
<proteinExistence type="inferred from homology"/>
<feature type="domain" description="SDR-like Ig" evidence="12">
    <location>
        <begin position="292"/>
        <end position="387"/>
    </location>
</feature>
<feature type="domain" description="SpaA-like prealbumin fold" evidence="11">
    <location>
        <begin position="1963"/>
        <end position="2040"/>
    </location>
</feature>
<dbReference type="PANTHER" id="PTHR36108">
    <property type="entry name" value="COLOSSIN-B-RELATED"/>
    <property type="match status" value="1"/>
</dbReference>
<keyword evidence="6" id="KW-0572">Peptidoglycan-anchor</keyword>
<dbReference type="InterPro" id="IPR013783">
    <property type="entry name" value="Ig-like_fold"/>
</dbReference>
<organism evidence="13 14">
    <name type="scientific">Candidatus Enterococcus myersii</name>
    <dbReference type="NCBI Taxonomy" id="2815322"/>
    <lineage>
        <taxon>Bacteria</taxon>
        <taxon>Bacillati</taxon>
        <taxon>Bacillota</taxon>
        <taxon>Bacilli</taxon>
        <taxon>Lactobacillales</taxon>
        <taxon>Enterococcaceae</taxon>
        <taxon>Enterococcus</taxon>
    </lineage>
</organism>
<feature type="domain" description="SpaA-like prealbumin fold" evidence="11">
    <location>
        <begin position="1224"/>
        <end position="1310"/>
    </location>
</feature>
<feature type="chain" id="PRO_5045722537" evidence="9">
    <location>
        <begin position="26"/>
        <end position="3428"/>
    </location>
</feature>
<keyword evidence="3" id="KW-0134">Cell wall</keyword>
<feature type="domain" description="SpaA-like prealbumin fold" evidence="11">
    <location>
        <begin position="2585"/>
        <end position="2670"/>
    </location>
</feature>
<evidence type="ECO:0000259" key="11">
    <source>
        <dbReference type="Pfam" id="PF17802"/>
    </source>
</evidence>
<dbReference type="InterPro" id="IPR041171">
    <property type="entry name" value="SDR_Ig"/>
</dbReference>
<comment type="subcellular location">
    <subcellularLocation>
        <location evidence="1">Secreted</location>
        <location evidence="1">Cell wall</location>
        <topology evidence="1">Peptidoglycan-anchor</topology>
    </subcellularLocation>
</comment>
<feature type="domain" description="SpaA-like prealbumin fold" evidence="11">
    <location>
        <begin position="1554"/>
        <end position="1621"/>
    </location>
</feature>
<dbReference type="RefSeq" id="WP_206903817.1">
    <property type="nucleotide sequence ID" value="NZ_JAFLVT010000013.1"/>
</dbReference>
<evidence type="ECO:0000256" key="1">
    <source>
        <dbReference type="ARBA" id="ARBA00004168"/>
    </source>
</evidence>
<evidence type="ECO:0000313" key="13">
    <source>
        <dbReference type="EMBL" id="MBO0449742.1"/>
    </source>
</evidence>
<feature type="region of interest" description="Disordered" evidence="7">
    <location>
        <begin position="204"/>
        <end position="248"/>
    </location>
</feature>
<evidence type="ECO:0000256" key="6">
    <source>
        <dbReference type="ARBA" id="ARBA00023088"/>
    </source>
</evidence>
<keyword evidence="5 9" id="KW-0732">Signal</keyword>
<protein>
    <submittedName>
        <fullName evidence="13">LPXTG cell wall anchor domain-containing protein</fullName>
    </submittedName>
</protein>
<dbReference type="Pfam" id="PF17961">
    <property type="entry name" value="Big_8"/>
    <property type="match status" value="1"/>
</dbReference>
<comment type="similarity">
    <text evidence="2">Belongs to the serine-aspartate repeat-containing protein (SDr) family.</text>
</comment>
<evidence type="ECO:0000256" key="5">
    <source>
        <dbReference type="ARBA" id="ARBA00022729"/>
    </source>
</evidence>
<gene>
    <name evidence="13" type="ORF">JZO76_09345</name>
</gene>
<dbReference type="SUPFAM" id="SSF49478">
    <property type="entry name" value="Cna protein B-type domain"/>
    <property type="match status" value="13"/>
</dbReference>
<feature type="transmembrane region" description="Helical" evidence="8">
    <location>
        <begin position="3400"/>
        <end position="3421"/>
    </location>
</feature>
<feature type="domain" description="SpaA-like prealbumin fold" evidence="11">
    <location>
        <begin position="1434"/>
        <end position="1514"/>
    </location>
</feature>
<dbReference type="Gene3D" id="2.60.40.740">
    <property type="match status" value="4"/>
</dbReference>
<dbReference type="InterPro" id="IPR008456">
    <property type="entry name" value="Collagen-bd_dom"/>
</dbReference>
<dbReference type="InterPro" id="IPR008966">
    <property type="entry name" value="Adhesion_dom_sf"/>
</dbReference>
<keyword evidence="14" id="KW-1185">Reference proteome</keyword>
<feature type="domain" description="SpaA-like prealbumin fold" evidence="11">
    <location>
        <begin position="2376"/>
        <end position="2461"/>
    </location>
</feature>
<feature type="domain" description="SpaA-like prealbumin fold" evidence="11">
    <location>
        <begin position="1776"/>
        <end position="1844"/>
    </location>
</feature>
<comment type="caution">
    <text evidence="13">The sequence shown here is derived from an EMBL/GenBank/DDBJ whole genome shotgun (WGS) entry which is preliminary data.</text>
</comment>
<dbReference type="PANTHER" id="PTHR36108:SF13">
    <property type="entry name" value="COLOSSIN-B-RELATED"/>
    <property type="match status" value="1"/>
</dbReference>
<keyword evidence="4" id="KW-0964">Secreted</keyword>
<dbReference type="InterPro" id="IPR011252">
    <property type="entry name" value="Fibrogen-bd_dom1"/>
</dbReference>
<feature type="domain" description="SpaA-like prealbumin fold" evidence="11">
    <location>
        <begin position="2057"/>
        <end position="2131"/>
    </location>
</feature>
<dbReference type="SUPFAM" id="SSF49401">
    <property type="entry name" value="Bacterial adhesins"/>
    <property type="match status" value="5"/>
</dbReference>
<feature type="signal peptide" evidence="9">
    <location>
        <begin position="1"/>
        <end position="25"/>
    </location>
</feature>
<feature type="domain" description="SpaA-like prealbumin fold" evidence="11">
    <location>
        <begin position="1870"/>
        <end position="1944"/>
    </location>
</feature>
<dbReference type="InterPro" id="IPR041033">
    <property type="entry name" value="SpaA_PFL_dom_1"/>
</dbReference>
<evidence type="ECO:0000256" key="2">
    <source>
        <dbReference type="ARBA" id="ARBA00007257"/>
    </source>
</evidence>
<feature type="compositionally biased region" description="Basic and acidic residues" evidence="7">
    <location>
        <begin position="215"/>
        <end position="230"/>
    </location>
</feature>
<keyword evidence="8" id="KW-1133">Transmembrane helix</keyword>
<dbReference type="NCBIfam" id="TIGR01167">
    <property type="entry name" value="LPXTG_anchor"/>
    <property type="match status" value="1"/>
</dbReference>
<feature type="domain" description="SpaA-like prealbumin fold" evidence="11">
    <location>
        <begin position="2810"/>
        <end position="2884"/>
    </location>
</feature>
<name>A0ABS3H8H4_9ENTE</name>
<evidence type="ECO:0000313" key="14">
    <source>
        <dbReference type="Proteomes" id="UP000664256"/>
    </source>
</evidence>
<feature type="domain" description="SpaA-like prealbumin fold" evidence="11">
    <location>
        <begin position="3292"/>
        <end position="3369"/>
    </location>
</feature>
<feature type="domain" description="SpaA-like prealbumin fold" evidence="11">
    <location>
        <begin position="3103"/>
        <end position="3176"/>
    </location>
</feature>
<feature type="domain" description="SpaA-like prealbumin fold" evidence="11">
    <location>
        <begin position="1653"/>
        <end position="1739"/>
    </location>
</feature>
<dbReference type="Proteomes" id="UP000664256">
    <property type="component" value="Unassembled WGS sequence"/>
</dbReference>
<feature type="domain" description="SpaA-like prealbumin fold" evidence="11">
    <location>
        <begin position="2150"/>
        <end position="2232"/>
    </location>
</feature>
<keyword evidence="8" id="KW-0472">Membrane</keyword>
<evidence type="ECO:0000256" key="3">
    <source>
        <dbReference type="ARBA" id="ARBA00022512"/>
    </source>
</evidence>
<feature type="domain" description="SpaA-like prealbumin fold" evidence="11">
    <location>
        <begin position="2283"/>
        <end position="2357"/>
    </location>
</feature>
<dbReference type="Pfam" id="PF05737">
    <property type="entry name" value="Collagen_bind"/>
    <property type="match status" value="3"/>
</dbReference>
<sequence length="3428" mass="373432">MKKWINWLMLVSILGNFASPLVATAVTQSGVTEETTVSSTVATSETTASTAIKEKTNETITSSSNDEIINNKLRLIKETNFEKIENAKASDFNLAIVGEVTSTIANKEAVVFDLTDAFTLEDQKDETNILDENKNVIGTYEIVKLENTTEKNKAKMRVILNFNQLAKGKNYFKLILIGSITRAPNLEQTLDFYQGENKFFSLPLPLEEQTTTSTQKDKEEKDSGKKDTTKKANSSKKQTIAVPKAEVQKDSADLREPMNIDDLFTQYAPGENFISDLALAFDPDPPTINSNVAFHLEFAIPDDVRSELLPGDYYEMDIPTGLAVTGAALMGDLKDGNGYRYATYSIDPTTKKIRITFVNNDEGDFTPASAGELNANINFDKQVINRSGPNTIIFPSKTQIPPVDFVIHPTSGDSISKEGHSDNGHNPNQVIWTVDFNKDFSQLTNPVLTENFPDEVNFDPSMNGAVTIYPLNIDVNGNIIGTDPTPMDASEYSVAADGTITFHNSLNHAYRVTYITPIKDSKKPDNGGTLTLTNNVNLTSGGKDIKAKASVNLNYGKSLDKKYTGYNAINQEYSWSIQYNYGQKDLTGDNSVIEDAYSSNMDLVPDSFRVYAVSFDQSGKVIKGAPIDPADYTIDTSKNPFTITFKNDVQKGQAINIDYQTKVNQIVTVENQMTIKNEASAGNLPSVPVTPRKPSPQLVIKNKPTINLADKTAHYTIDINKNQYELDNAIFTDKMDYSNQNYISVPSKVENPAITDAGVNLYDVTKKSELNGGFQVIEADGSILYSNPENIADPTLDYIVKVHLDADDAGYADFTVELVNDYVTTSSQLKMDYYIEYNQFSGNTSTPSQLTYNNEMRIDFKNNGTPYTSSGKTSFTTSTNEVNQGMKSGSYNPVTKEITWTIVTNYNNLGMSAMSLQDPITGNQVYQPDSLSILRGTIDGGGNFNAVAANDPNYGGNQKDKDYIAVTNPVVTGEDKQGILTINLGKDSNHYIPGWATDGAPMVFQIQFKTSLAGKIVYDQSTYTNVAKTIVDRGEQDLSASISIAFGGQSALKNVSYDQSKNLINWNLIINPAQSLLKNVKVQDNPSSNQILAADSFTLYAGKYAGSGSNTTVVADTSQVIPKDQYDLSIVTDPASGQQSFQLDMSKIKEKPDPNNEGQYLTGIIEKPYVLTYSAEPNFATQSENVTNGAEITSEDGELPGPNAENTTLIKLQTSGGSAFGKKGQLNLQKINDNDAVVPGAVLQLIRENVAKNEKDVLYEATTDSQGKVTFGNLIATSDNYKYYVKEIKAPDGYTISDQLLNGVEVTKDIDTTNSGKITILKNNLVPIIFNKTDDSNTLLSGGLFALFKNTGTATTPVFTMQKSFSADEKGVTLSGLSDGQYQIRETIAPDGYQMNLTPINFEVKLNADNTRSVYIDGQKQPQGTLTLKNYQGSAILQKTDADGANLAGAQFNVQQAALGSNEFSDFGNQSSYVTDNDGKLYLNNLPPGKYKVIESKAPNGYYLNTTEMDFVIQPVSQGDSAPETVALNAGESLINFKGQARFKKVDGHRYAAGESVPLAGAVFQLYDMTGNTPIGDVITSTTDGYFVFSNLAPGTTYSFKEVQAPNGYLLNDQLVRFTTPLTGASGNTVAINTRDQQLVVDEQTPFKNYKEHVRFKKVDVNNEPLGGAKYQLFNLQNDDWLLIDDIQYGAGEDGYFTSDQDTGIVSALNLSPGSYKFVEKIAPDNYLLNTLEIPFVVSLQAEGDPAILDIPITSDANVNYQGSAQLFKEAEDANDNNFSPLSQAKFNVYTADNTLIQSNLVSNNDGNVIAAGLAPGDYYFKEVSVNGYVLNEETIPFTIPQSAKGSPDIVTTNQDTPPGGKLTLRNYLGAVEFYKTDSGGKALRGATFTIYQNGNEIKSASSDFDGKVTFDKLAPGNYTIKETTAVDGYLLNNKEVEVVINATASGQPTPVKFDAFINHQAQIKFVKIDENKNTISGATFQLLNEEGHPIREASSDQQGMVVFENLAPGNYQIKEIGTSSEYVLNTAIVDVTVPAESEDAEMIVDAGQFINYKGAAEFKKTDSKGSPLENAVFEVFDSENEVVATTTSNAEGIVLAEGLAPGEYYFKEKTAPNGYLISGEKIDFTIPAQNEGKPESIQLPDVINYKGAIKLHKVGNTSEEDETIIPLEGATFNLYNENDLNEPITSVTSDQDGEVAFKDLAPGTYHVQEVAAPNGYLLNPYPITFVIPAQAEAVKNLPKVDENQNTQKIDGDYYVLDAADFQNFTNNISLKKQNGESHVSFDFDEVAFSLYHYDEATGQEDLIDDNLSPNANGEFDLSKLNPGFYKLIETKTNPGFLLSSQPVYFTVTDTDEKTIGFTFNNYQAAITGKKIDGSTDNKDNGLSGAVYQVFEKSDTEFSNPLTTYDKNNHEQGTKIKTDATGEFYAKGLSAGDYVLKEVTAPKDYMLDTKTHDFTIHPQSGEPQVVDLGEYANYQGTVKLFKTAKPAAGISVGKALVDAIFNLEILDSETGNYQVAQTGLKTDENGELIVARLAPGNYQFVEQEAPNGYLINSQPIQFSINKTTAGKPEVVLANDGAAFLNYRGSASFVKTDVDKNPLKNAEFQVIKKGTDSETDLVVDTVISDENGRVFAENLAPGNYEFVEITAPVGYLINPTPIPFAIQASYTGEVPTVNALADETFIDYQGSVLLTKESDKQKVLPEAAFALQDTVGNPIKDYEGNEIITQTDSDGKLAIHNLAPGKYQLVETKAPVGYLINTTPIPFEISNKAASEDEATVLANDGKAFINYKGSVRLRKTTPTSDSEGPTATIPLDGAVFGILDHEGKPVRDENNQEIKQVSKDGGLIEIADLAPGDYRLVEEQAPFDPLTGKPAYLINTTEIPFTIADFAAGEPDVVIANNGIDFNNFKGTVQLLKTNETGVSLSGAVFDLYQEDNILPIQSGIMTDGRGVMTIPGIAPGNYQLKEIQAPAGYLINTTPITFSVKNSAIGQPENVLANAGQPFINYRGSATLVKKDEMGKVLSGAIFELQDEQGNIVENLISDTKGIVSVENLAPGDYQLKETQAPTGYLVNTTPVLFTIPNENEGKPTTVMTDDNFINYQGAAYLQKVNEKNEPLEGVVFNLSEKDSDDVITSVTTDKVGRIEVENLAPGDYQFTESKGLENYILNEKPIDFTISSNAAGKPEEVQAASAFINYQGRVELTKEDAADEKLANAQFKLLNAKGNELPLTEDTTDDTGKLMVEHLAPGDYQFIETKAPAGYLLNTTPIKFTIAAKGNYDPQKGPTPIQVTATNYQGTVKLLKLDAKGEKKLADAQFQLLDEQHQIVKTNLVTDNKGEIEVLNLAPGAYYFKEIKAPTGYILESNVVKFTIVDQAKGKPASVQVIVKNSPQKTPPGTHYPKTGDIVNYSLALIGIGLLGVAVGMFLKRKFHQS</sequence>
<dbReference type="Pfam" id="PF17802">
    <property type="entry name" value="SpaA"/>
    <property type="match status" value="21"/>
</dbReference>
<feature type="domain" description="SpaA-like prealbumin fold" evidence="11">
    <location>
        <begin position="3005"/>
        <end position="3091"/>
    </location>
</feature>
<feature type="domain" description="SpaA-like prealbumin fold" evidence="11">
    <location>
        <begin position="2685"/>
        <end position="2768"/>
    </location>
</feature>
<feature type="domain" description="Collagen binding" evidence="10">
    <location>
        <begin position="570"/>
        <end position="666"/>
    </location>
</feature>
<feature type="domain" description="SpaA-like prealbumin fold" evidence="11">
    <location>
        <begin position="1328"/>
        <end position="1417"/>
    </location>
</feature>
<feature type="domain" description="Collagen binding" evidence="10">
    <location>
        <begin position="885"/>
        <end position="961"/>
    </location>
</feature>
<dbReference type="Gene3D" id="2.60.40.10">
    <property type="entry name" value="Immunoglobulins"/>
    <property type="match status" value="21"/>
</dbReference>
<evidence type="ECO:0000259" key="10">
    <source>
        <dbReference type="Pfam" id="PF05737"/>
    </source>
</evidence>
<reference evidence="13 14" key="1">
    <citation type="submission" date="2021-03" db="EMBL/GenBank/DDBJ databases">
        <title>Enterococcal diversity collection.</title>
        <authorList>
            <person name="Gilmore M.S."/>
            <person name="Schwartzman J."/>
            <person name="Van Tyne D."/>
            <person name="Martin M."/>
            <person name="Earl A.M."/>
            <person name="Manson A.L."/>
            <person name="Straub T."/>
            <person name="Salamzade R."/>
            <person name="Saavedra J."/>
            <person name="Lebreton F."/>
            <person name="Prichula J."/>
            <person name="Schaufler K."/>
            <person name="Gaca A."/>
            <person name="Sgardioli B."/>
            <person name="Wagenaar J."/>
            <person name="Strong T."/>
        </authorList>
    </citation>
    <scope>NUCLEOTIDE SEQUENCE [LARGE SCALE GENOMIC DNA]</scope>
    <source>
        <strain evidence="13 14">MJM12</strain>
    </source>
</reference>
<evidence type="ECO:0000256" key="4">
    <source>
        <dbReference type="ARBA" id="ARBA00022525"/>
    </source>
</evidence>